<dbReference type="VEuPathDB" id="AmoebaDB:ACA1_304300"/>
<name>L8GWL9_ACACF</name>
<gene>
    <name evidence="2" type="ORF">ACA1_304300</name>
</gene>
<dbReference type="Proteomes" id="UP000011083">
    <property type="component" value="Unassembled WGS sequence"/>
</dbReference>
<keyword evidence="3" id="KW-1185">Reference proteome</keyword>
<evidence type="ECO:0000256" key="1">
    <source>
        <dbReference type="SAM" id="Phobius"/>
    </source>
</evidence>
<protein>
    <submittedName>
        <fullName evidence="2">Uncharacterized protein</fullName>
    </submittedName>
</protein>
<keyword evidence="1" id="KW-0812">Transmembrane</keyword>
<proteinExistence type="predicted"/>
<keyword evidence="1" id="KW-1133">Transmembrane helix</keyword>
<dbReference type="GeneID" id="14917702"/>
<keyword evidence="1" id="KW-0472">Membrane</keyword>
<feature type="transmembrane region" description="Helical" evidence="1">
    <location>
        <begin position="226"/>
        <end position="243"/>
    </location>
</feature>
<dbReference type="EMBL" id="KB007978">
    <property type="protein sequence ID" value="ELR16988.1"/>
    <property type="molecule type" value="Genomic_DNA"/>
</dbReference>
<reference evidence="2 3" key="1">
    <citation type="journal article" date="2013" name="Genome Biol.">
        <title>Genome of Acanthamoeba castellanii highlights extensive lateral gene transfer and early evolution of tyrosine kinase signaling.</title>
        <authorList>
            <person name="Clarke M."/>
            <person name="Lohan A.J."/>
            <person name="Liu B."/>
            <person name="Lagkouvardos I."/>
            <person name="Roy S."/>
            <person name="Zafar N."/>
            <person name="Bertelli C."/>
            <person name="Schilde C."/>
            <person name="Kianianmomeni A."/>
            <person name="Burglin T.R."/>
            <person name="Frech C."/>
            <person name="Turcotte B."/>
            <person name="Kopec K.O."/>
            <person name="Synnott J.M."/>
            <person name="Choo C."/>
            <person name="Paponov I."/>
            <person name="Finkler A."/>
            <person name="Soon Heng Tan C."/>
            <person name="Hutchins A.P."/>
            <person name="Weinmeier T."/>
            <person name="Rattei T."/>
            <person name="Chu J.S."/>
            <person name="Gimenez G."/>
            <person name="Irimia M."/>
            <person name="Rigden D.J."/>
            <person name="Fitzpatrick D.A."/>
            <person name="Lorenzo-Morales J."/>
            <person name="Bateman A."/>
            <person name="Chiu C.H."/>
            <person name="Tang P."/>
            <person name="Hegemann P."/>
            <person name="Fromm H."/>
            <person name="Raoult D."/>
            <person name="Greub G."/>
            <person name="Miranda-Saavedra D."/>
            <person name="Chen N."/>
            <person name="Nash P."/>
            <person name="Ginger M.L."/>
            <person name="Horn M."/>
            <person name="Schaap P."/>
            <person name="Caler L."/>
            <person name="Loftus B."/>
        </authorList>
    </citation>
    <scope>NUCLEOTIDE SEQUENCE [LARGE SCALE GENOMIC DNA]</scope>
    <source>
        <strain evidence="2 3">Neff</strain>
    </source>
</reference>
<accession>L8GWL9</accession>
<evidence type="ECO:0000313" key="2">
    <source>
        <dbReference type="EMBL" id="ELR16988.1"/>
    </source>
</evidence>
<sequence length="344" mass="36988">MTTGVSSTDCAHSGDTTCTQRNGGGADGSRWCASETGGCCLRVQPPAKNQFGCCTSLDVHNFYDCGNSWCPCSDDCKGILNDYCASTDNIAGPTCQLFCSKVENKALCDPTMRKYCETVAAPSDPLCACIRSDKDGIPAPSCFSAPCTSGGYQTLDHVNQATRCPDFCGAIIDCACTDGCEINDNSFETYCCQRHPDLCKNNGGGDGDSFWSRFVQFWTANTQRKIIGGGILVLAIVMLVVLGSTDTPERRYVEGASNAPAMVRDISATASSHRWMMAWTKLHVGGTMSRRRRKVAQLDVLDVVANGLDVFLGALGQQIVALLIVLEHLAVGQFESRDDARQFP</sequence>
<organism evidence="2 3">
    <name type="scientific">Acanthamoeba castellanii (strain ATCC 30010 / Neff)</name>
    <dbReference type="NCBI Taxonomy" id="1257118"/>
    <lineage>
        <taxon>Eukaryota</taxon>
        <taxon>Amoebozoa</taxon>
        <taxon>Discosea</taxon>
        <taxon>Longamoebia</taxon>
        <taxon>Centramoebida</taxon>
        <taxon>Acanthamoebidae</taxon>
        <taxon>Acanthamoeba</taxon>
    </lineage>
</organism>
<dbReference type="RefSeq" id="XP_004339001.1">
    <property type="nucleotide sequence ID" value="XM_004338953.1"/>
</dbReference>
<dbReference type="AlphaFoldDB" id="L8GWL9"/>
<dbReference type="KEGG" id="acan:ACA1_304300"/>
<evidence type="ECO:0000313" key="3">
    <source>
        <dbReference type="Proteomes" id="UP000011083"/>
    </source>
</evidence>